<dbReference type="Proteomes" id="UP001321473">
    <property type="component" value="Unassembled WGS sequence"/>
</dbReference>
<protein>
    <submittedName>
        <fullName evidence="1">Uncharacterized protein</fullName>
    </submittedName>
</protein>
<accession>A0AAQ4DN09</accession>
<keyword evidence="2" id="KW-1185">Reference proteome</keyword>
<sequence>MPRRPTQTLPRATWYGRRNNYESSCGGGETEKGLRPSQWAALVDVVERALTAGCVGEVCENICDENRKTTLCLTLFS</sequence>
<dbReference type="EMBL" id="JARKHS020028919">
    <property type="protein sequence ID" value="KAK8763849.1"/>
    <property type="molecule type" value="Genomic_DNA"/>
</dbReference>
<evidence type="ECO:0000313" key="1">
    <source>
        <dbReference type="EMBL" id="KAK8763849.1"/>
    </source>
</evidence>
<name>A0AAQ4DN09_AMBAM</name>
<comment type="caution">
    <text evidence="1">The sequence shown here is derived from an EMBL/GenBank/DDBJ whole genome shotgun (WGS) entry which is preliminary data.</text>
</comment>
<organism evidence="1 2">
    <name type="scientific">Amblyomma americanum</name>
    <name type="common">Lone star tick</name>
    <dbReference type="NCBI Taxonomy" id="6943"/>
    <lineage>
        <taxon>Eukaryota</taxon>
        <taxon>Metazoa</taxon>
        <taxon>Ecdysozoa</taxon>
        <taxon>Arthropoda</taxon>
        <taxon>Chelicerata</taxon>
        <taxon>Arachnida</taxon>
        <taxon>Acari</taxon>
        <taxon>Parasitiformes</taxon>
        <taxon>Ixodida</taxon>
        <taxon>Ixodoidea</taxon>
        <taxon>Ixodidae</taxon>
        <taxon>Amblyomminae</taxon>
        <taxon>Amblyomma</taxon>
    </lineage>
</organism>
<gene>
    <name evidence="1" type="ORF">V5799_033542</name>
</gene>
<dbReference type="AlphaFoldDB" id="A0AAQ4DN09"/>
<evidence type="ECO:0000313" key="2">
    <source>
        <dbReference type="Proteomes" id="UP001321473"/>
    </source>
</evidence>
<proteinExistence type="predicted"/>
<reference evidence="1 2" key="1">
    <citation type="journal article" date="2023" name="Arcadia Sci">
        <title>De novo assembly of a long-read Amblyomma americanum tick genome.</title>
        <authorList>
            <person name="Chou S."/>
            <person name="Poskanzer K.E."/>
            <person name="Rollins M."/>
            <person name="Thuy-Boun P.S."/>
        </authorList>
    </citation>
    <scope>NUCLEOTIDE SEQUENCE [LARGE SCALE GENOMIC DNA]</scope>
    <source>
        <strain evidence="1">F_SG_1</strain>
        <tissue evidence="1">Salivary glands</tissue>
    </source>
</reference>